<comment type="caution">
    <text evidence="2">The sequence shown here is derived from an EMBL/GenBank/DDBJ whole genome shotgun (WGS) entry which is preliminary data.</text>
</comment>
<proteinExistence type="predicted"/>
<protein>
    <submittedName>
        <fullName evidence="2">Uncharacterized protein</fullName>
    </submittedName>
</protein>
<evidence type="ECO:0000313" key="3">
    <source>
        <dbReference type="Proteomes" id="UP000298663"/>
    </source>
</evidence>
<evidence type="ECO:0000256" key="1">
    <source>
        <dbReference type="SAM" id="MobiDB-lite"/>
    </source>
</evidence>
<dbReference type="OrthoDB" id="5872989at2759"/>
<evidence type="ECO:0000313" key="2">
    <source>
        <dbReference type="EMBL" id="TKR58256.1"/>
    </source>
</evidence>
<dbReference type="AlphaFoldDB" id="A0A4U5LQL8"/>
<dbReference type="PANTHER" id="PTHR38627:SF1">
    <property type="entry name" value="G-PROTEIN ALPHA SUBUNIT ACTIVATING PROTEIN GBAS-1-RELATED"/>
    <property type="match status" value="1"/>
</dbReference>
<dbReference type="PANTHER" id="PTHR38627">
    <property type="entry name" value="GA BINDING AND ACTIVATING AND SPK (SPK) DOMAIN CONTAINING-RELATED"/>
    <property type="match status" value="1"/>
</dbReference>
<dbReference type="InterPro" id="IPR053367">
    <property type="entry name" value="G-alpha_activating_GEF"/>
</dbReference>
<feature type="region of interest" description="Disordered" evidence="1">
    <location>
        <begin position="131"/>
        <end position="215"/>
    </location>
</feature>
<accession>A0A4U5LQL8</accession>
<organism evidence="2 3">
    <name type="scientific">Steinernema carpocapsae</name>
    <name type="common">Entomopathogenic nematode</name>
    <dbReference type="NCBI Taxonomy" id="34508"/>
    <lineage>
        <taxon>Eukaryota</taxon>
        <taxon>Metazoa</taxon>
        <taxon>Ecdysozoa</taxon>
        <taxon>Nematoda</taxon>
        <taxon>Chromadorea</taxon>
        <taxon>Rhabditida</taxon>
        <taxon>Tylenchina</taxon>
        <taxon>Panagrolaimomorpha</taxon>
        <taxon>Strongyloidoidea</taxon>
        <taxon>Steinernematidae</taxon>
        <taxon>Steinernema</taxon>
    </lineage>
</organism>
<dbReference type="EMBL" id="AZBU02000013">
    <property type="protein sequence ID" value="TKR58256.1"/>
    <property type="molecule type" value="Genomic_DNA"/>
</dbReference>
<sequence length="256" mass="29029">MAPSDSRKAYDCVERLKMWLFLYDEIVKGNEDALNPKGYNIWKQYRAENPGCGRTYQSLQGHYTRQMHDGLHLSDLTLAQKLEIYKRSGRSMKNNEVAYIERTYNCMLQLNAFHIPRTEAIMLTRDGEPIIEESDPEDEEPPQRHEPSTSSSDLDDEPLAAIKREEPETFSTSPKAPRKRQAPVSPPEATGSGSGEKEEWLGKTRTNQQPGPLEIGGAVVRERSKEQQEAAQNRAKRVRMIDVAVQATVETVDVNV</sequence>
<gene>
    <name evidence="2" type="ORF">L596_029725</name>
</gene>
<reference evidence="2 3" key="2">
    <citation type="journal article" date="2019" name="G3 (Bethesda)">
        <title>Hybrid Assembly of the Genome of the Entomopathogenic Nematode Steinernema carpocapsae Identifies the X-Chromosome.</title>
        <authorList>
            <person name="Serra L."/>
            <person name="Macchietto M."/>
            <person name="Macias-Munoz A."/>
            <person name="McGill C.J."/>
            <person name="Rodriguez I.M."/>
            <person name="Rodriguez B."/>
            <person name="Murad R."/>
            <person name="Mortazavi A."/>
        </authorList>
    </citation>
    <scope>NUCLEOTIDE SEQUENCE [LARGE SCALE GENOMIC DNA]</scope>
    <source>
        <strain evidence="2 3">ALL</strain>
    </source>
</reference>
<name>A0A4U5LQL8_STECR</name>
<dbReference type="Proteomes" id="UP000298663">
    <property type="component" value="Unassembled WGS sequence"/>
</dbReference>
<feature type="compositionally biased region" description="Acidic residues" evidence="1">
    <location>
        <begin position="131"/>
        <end position="140"/>
    </location>
</feature>
<keyword evidence="3" id="KW-1185">Reference proteome</keyword>
<reference evidence="2 3" key="1">
    <citation type="journal article" date="2015" name="Genome Biol.">
        <title>Comparative genomics of Steinernema reveals deeply conserved gene regulatory networks.</title>
        <authorList>
            <person name="Dillman A.R."/>
            <person name="Macchietto M."/>
            <person name="Porter C.F."/>
            <person name="Rogers A."/>
            <person name="Williams B."/>
            <person name="Antoshechkin I."/>
            <person name="Lee M.M."/>
            <person name="Goodwin Z."/>
            <person name="Lu X."/>
            <person name="Lewis E.E."/>
            <person name="Goodrich-Blair H."/>
            <person name="Stock S.P."/>
            <person name="Adams B.J."/>
            <person name="Sternberg P.W."/>
            <person name="Mortazavi A."/>
        </authorList>
    </citation>
    <scope>NUCLEOTIDE SEQUENCE [LARGE SCALE GENOMIC DNA]</scope>
    <source>
        <strain evidence="2 3">ALL</strain>
    </source>
</reference>